<feature type="site" description="Could be important to modulate the pK values of the two catalytic cysteine residues" evidence="9">
    <location>
        <position position="162"/>
    </location>
</feature>
<name>A0A1M7FCG4_9FIRM</name>
<reference evidence="11 12" key="1">
    <citation type="submission" date="2016-11" db="EMBL/GenBank/DDBJ databases">
        <authorList>
            <person name="Jaros S."/>
            <person name="Januszkiewicz K."/>
            <person name="Wedrychowicz H."/>
        </authorList>
    </citation>
    <scope>NUCLEOTIDE SEQUENCE [LARGE SCALE GENOMIC DNA]</scope>
    <source>
        <strain evidence="11 12">DSM 15930</strain>
    </source>
</reference>
<feature type="binding site" evidence="9">
    <location>
        <begin position="72"/>
        <end position="73"/>
    </location>
    <ligand>
        <name>substrate</name>
    </ligand>
</feature>
<dbReference type="OrthoDB" id="9805408at2"/>
<dbReference type="HAMAP" id="MF_00197">
    <property type="entry name" value="DAP_epimerase"/>
    <property type="match status" value="1"/>
</dbReference>
<dbReference type="Gene3D" id="3.10.310.10">
    <property type="entry name" value="Diaminopimelate Epimerase, Chain A, domain 1"/>
    <property type="match status" value="2"/>
</dbReference>
<dbReference type="Pfam" id="PF01678">
    <property type="entry name" value="DAP_epimerase"/>
    <property type="match status" value="2"/>
</dbReference>
<keyword evidence="7 9" id="KW-0413">Isomerase</keyword>
<sequence>MKFTKMHGLGNDYIYINAITETVDNPEQLAVQMSRQHYGIGADGLILIRQSDVADFMMDMYNADGSRAEMCGNGIRCVAKFVYDNKLTEKTELLIETLSGVKRLFLEVEDKIVKMVTVDMGKPELLSTKIPAISDKEIIKNEKIEIDGEIYHITCVSMGNPHTVLFVEDIREVKLEDIGPKIEKHPMFPKKSNVEFVEVITNNIIRMRVWERGTGITLACGTGACASVVASIMNDYTDRRVDVVLDGGILTVDWNESNDIISMRGPTETVFEGSWGGL</sequence>
<dbReference type="AlphaFoldDB" id="A0A1M7FCG4"/>
<evidence type="ECO:0000313" key="12">
    <source>
        <dbReference type="Proteomes" id="UP000184038"/>
    </source>
</evidence>
<dbReference type="InterPro" id="IPR001653">
    <property type="entry name" value="DAP_epimerase_DapF"/>
</dbReference>
<protein>
    <recommendedName>
        <fullName evidence="3 9">Diaminopimelate epimerase</fullName>
        <shortName evidence="9">DAP epimerase</shortName>
        <ecNumber evidence="3 9">5.1.1.7</ecNumber>
    </recommendedName>
    <alternativeName>
        <fullName evidence="9">PLP-independent amino acid racemase</fullName>
    </alternativeName>
</protein>
<comment type="catalytic activity">
    <reaction evidence="8 9">
        <text>(2S,6S)-2,6-diaminopimelate = meso-2,6-diaminopimelate</text>
        <dbReference type="Rhea" id="RHEA:15393"/>
        <dbReference type="ChEBI" id="CHEBI:57609"/>
        <dbReference type="ChEBI" id="CHEBI:57791"/>
        <dbReference type="EC" id="5.1.1.7"/>
    </reaction>
</comment>
<dbReference type="SUPFAM" id="SSF54506">
    <property type="entry name" value="Diaminopimelate epimerase-like"/>
    <property type="match status" value="2"/>
</dbReference>
<dbReference type="EMBL" id="FRCP01000005">
    <property type="protein sequence ID" value="SHM01772.1"/>
    <property type="molecule type" value="Genomic_DNA"/>
</dbReference>
<feature type="site" description="Could be important to modulate the pK values of the two catalytic cysteine residues" evidence="9">
    <location>
        <position position="211"/>
    </location>
</feature>
<evidence type="ECO:0000256" key="8">
    <source>
        <dbReference type="ARBA" id="ARBA00051712"/>
    </source>
</evidence>
<dbReference type="UniPathway" id="UPA00034">
    <property type="reaction ID" value="UER00025"/>
</dbReference>
<gene>
    <name evidence="9" type="primary">dapF</name>
    <name evidence="11" type="ORF">SAMN02746066_00555</name>
</gene>
<proteinExistence type="inferred from homology"/>
<keyword evidence="6 9" id="KW-0457">Lysine biosynthesis</keyword>
<comment type="function">
    <text evidence="9">Catalyzes the stereoinversion of LL-2,6-diaminopimelate (L,L-DAP) to meso-diaminopimelate (meso-DAP), a precursor of L-lysine and an essential component of the bacterial peptidoglycan.</text>
</comment>
<evidence type="ECO:0000256" key="7">
    <source>
        <dbReference type="ARBA" id="ARBA00023235"/>
    </source>
</evidence>
<feature type="active site" evidence="10">
    <location>
        <position position="71"/>
    </location>
</feature>
<dbReference type="NCBIfam" id="TIGR00652">
    <property type="entry name" value="DapF"/>
    <property type="match status" value="1"/>
</dbReference>
<feature type="binding site" evidence="9">
    <location>
        <position position="193"/>
    </location>
    <ligand>
        <name>substrate</name>
    </ligand>
</feature>
<comment type="similarity">
    <text evidence="2 9">Belongs to the diaminopimelate epimerase family.</text>
</comment>
<evidence type="ECO:0000256" key="6">
    <source>
        <dbReference type="ARBA" id="ARBA00023154"/>
    </source>
</evidence>
<feature type="active site" description="Proton acceptor" evidence="9">
    <location>
        <position position="220"/>
    </location>
</feature>
<organism evidence="11 12">
    <name type="scientific">Anaerosporobacter mobilis DSM 15930</name>
    <dbReference type="NCBI Taxonomy" id="1120996"/>
    <lineage>
        <taxon>Bacteria</taxon>
        <taxon>Bacillati</taxon>
        <taxon>Bacillota</taxon>
        <taxon>Clostridia</taxon>
        <taxon>Lachnospirales</taxon>
        <taxon>Lachnospiraceae</taxon>
        <taxon>Anaerosporobacter</taxon>
    </lineage>
</organism>
<dbReference type="STRING" id="1120996.SAMN02746066_00555"/>
<feature type="binding site" evidence="9">
    <location>
        <position position="62"/>
    </location>
    <ligand>
        <name>substrate</name>
    </ligand>
</feature>
<keyword evidence="12" id="KW-1185">Reference proteome</keyword>
<dbReference type="RefSeq" id="WP_073282475.1">
    <property type="nucleotide sequence ID" value="NZ_FRCP01000005.1"/>
</dbReference>
<evidence type="ECO:0000256" key="3">
    <source>
        <dbReference type="ARBA" id="ARBA00013080"/>
    </source>
</evidence>
<dbReference type="EC" id="5.1.1.7" evidence="3 9"/>
<evidence type="ECO:0000256" key="4">
    <source>
        <dbReference type="ARBA" id="ARBA00022490"/>
    </source>
</evidence>
<dbReference type="GO" id="GO:0005829">
    <property type="term" value="C:cytosol"/>
    <property type="evidence" value="ECO:0007669"/>
    <property type="project" value="TreeGrafter"/>
</dbReference>
<comment type="caution">
    <text evidence="9">Lacks conserved residue(s) required for the propagation of feature annotation.</text>
</comment>
<evidence type="ECO:0000256" key="10">
    <source>
        <dbReference type="PROSITE-ProRule" id="PRU10125"/>
    </source>
</evidence>
<feature type="binding site" evidence="9">
    <location>
        <begin position="221"/>
        <end position="222"/>
    </location>
    <ligand>
        <name>substrate</name>
    </ligand>
</feature>
<dbReference type="GO" id="GO:0009089">
    <property type="term" value="P:lysine biosynthetic process via diaminopimelate"/>
    <property type="evidence" value="ECO:0007669"/>
    <property type="project" value="UniProtKB-UniRule"/>
</dbReference>
<dbReference type="InterPro" id="IPR018510">
    <property type="entry name" value="DAP_epimerase_AS"/>
</dbReference>
<feature type="binding site" evidence="9">
    <location>
        <position position="160"/>
    </location>
    <ligand>
        <name>substrate</name>
    </ligand>
</feature>
<feature type="binding site" evidence="9">
    <location>
        <begin position="211"/>
        <end position="212"/>
    </location>
    <ligand>
        <name>substrate</name>
    </ligand>
</feature>
<dbReference type="PANTHER" id="PTHR31689:SF0">
    <property type="entry name" value="DIAMINOPIMELATE EPIMERASE"/>
    <property type="match status" value="1"/>
</dbReference>
<accession>A0A1M7FCG4</accession>
<evidence type="ECO:0000256" key="1">
    <source>
        <dbReference type="ARBA" id="ARBA00005196"/>
    </source>
</evidence>
<dbReference type="PROSITE" id="PS01326">
    <property type="entry name" value="DAP_EPIMERASE"/>
    <property type="match status" value="1"/>
</dbReference>
<evidence type="ECO:0000256" key="5">
    <source>
        <dbReference type="ARBA" id="ARBA00022605"/>
    </source>
</evidence>
<evidence type="ECO:0000256" key="2">
    <source>
        <dbReference type="ARBA" id="ARBA00010219"/>
    </source>
</evidence>
<keyword evidence="5 9" id="KW-0028">Amino-acid biosynthesis</keyword>
<keyword evidence="4 9" id="KW-0963">Cytoplasm</keyword>
<evidence type="ECO:0000313" key="11">
    <source>
        <dbReference type="EMBL" id="SHM01772.1"/>
    </source>
</evidence>
<dbReference type="PANTHER" id="PTHR31689">
    <property type="entry name" value="DIAMINOPIMELATE EPIMERASE, CHLOROPLASTIC"/>
    <property type="match status" value="1"/>
</dbReference>
<evidence type="ECO:0000256" key="9">
    <source>
        <dbReference type="HAMAP-Rule" id="MF_00197"/>
    </source>
</evidence>
<feature type="binding site" evidence="9">
    <location>
        <position position="11"/>
    </location>
    <ligand>
        <name>substrate</name>
    </ligand>
</feature>
<dbReference type="GO" id="GO:0008837">
    <property type="term" value="F:diaminopimelate epimerase activity"/>
    <property type="evidence" value="ECO:0007669"/>
    <property type="project" value="UniProtKB-UniRule"/>
</dbReference>
<dbReference type="FunFam" id="3.10.310.10:FF:000001">
    <property type="entry name" value="Diaminopimelate epimerase"/>
    <property type="match status" value="1"/>
</dbReference>
<comment type="subunit">
    <text evidence="9">Homodimer.</text>
</comment>
<comment type="pathway">
    <text evidence="1 9">Amino-acid biosynthesis; L-lysine biosynthesis via DAP pathway; DL-2,6-diaminopimelate from LL-2,6-diaminopimelate: step 1/1.</text>
</comment>
<dbReference type="Proteomes" id="UP000184038">
    <property type="component" value="Unassembled WGS sequence"/>
</dbReference>
<feature type="active site" description="Proton donor" evidence="9">
    <location>
        <position position="71"/>
    </location>
</feature>
<comment type="subcellular location">
    <subcellularLocation>
        <location evidence="9">Cytoplasm</location>
    </subcellularLocation>
</comment>